<dbReference type="InterPro" id="IPR000209">
    <property type="entry name" value="Peptidase_S8/S53_dom"/>
</dbReference>
<name>A0ABT5BK79_9BACT</name>
<dbReference type="SUPFAM" id="SSF52743">
    <property type="entry name" value="Subtilisin-like"/>
    <property type="match status" value="1"/>
</dbReference>
<dbReference type="RefSeq" id="WP_272006405.1">
    <property type="nucleotide sequence ID" value="NZ_JAQNDN010000022.1"/>
</dbReference>
<dbReference type="Proteomes" id="UP001217838">
    <property type="component" value="Unassembled WGS sequence"/>
</dbReference>
<dbReference type="CDD" id="cd00306">
    <property type="entry name" value="Peptidases_S8_S53"/>
    <property type="match status" value="1"/>
</dbReference>
<comment type="caution">
    <text evidence="2">The sequence shown here is derived from an EMBL/GenBank/DDBJ whole genome shotgun (WGS) entry which is preliminary data.</text>
</comment>
<gene>
    <name evidence="2" type="ORF">POL58_37075</name>
</gene>
<evidence type="ECO:0000313" key="3">
    <source>
        <dbReference type="Proteomes" id="UP001217838"/>
    </source>
</evidence>
<accession>A0ABT5BK79</accession>
<sequence length="672" mass="68858">MRTNHTNSNLGPTALAPTTTGRRGFAGATAFACALLGACDGDLASVGPLVTDPVDPDAASLAAVGPDMAYATGFAACPKERQIAVVPPGDCVDRNGPLGTWKATQVFAEETLPLAGAGTPPPPLAGYCQFTWDPGPPAEPPHLEYLTGLAEGGLASDCEVVWGQGDVLTEALAGDLRDAHLDHLDAPHFIAPGTRVPVTVAVIDSAPNAFVDARSDHGESVGQTIRSVACPEPGQCPALIRYDLALPRFGVHNVDWTRGGNYGSQRELAQAIFGSVRRWKSAGASGHLVLNISLGFEPKLFGGTSSVATMPAPARAVYHALQYAACENVLTIVAAGNATGDACQTGPMAPAIWANHPAPSSVACQSFGVANSTSSSAYPLLHAVSGIGRDNRPLGGTRPGGRPRLAAPAFLAVGGTDTDPTTPLTGTSLAAASVSGVAALAWSYEPGLTAGLLGDRLYDEAVEILPETNAQFGSSDPIHRVTACSTLAACTGSACPTVVCDAELPDLGALATTSLLTIKALRAAGSVDGISAQAVTSATDCTDVCGDPLDTFTDANGAATACDHDEVAGLHRYTSPQPEWPACPACFLSADASIAYLALGERFAGNTVDGVSLELESGAETQRFVLGPLSLATDRVTEVALPHDELLESPRRATLHITFANGSTQSNEIPIY</sequence>
<proteinExistence type="predicted"/>
<protein>
    <submittedName>
        <fullName evidence="2">S8 family serine peptidase</fullName>
    </submittedName>
</protein>
<organism evidence="2 3">
    <name type="scientific">Nannocystis radixulma</name>
    <dbReference type="NCBI Taxonomy" id="2995305"/>
    <lineage>
        <taxon>Bacteria</taxon>
        <taxon>Pseudomonadati</taxon>
        <taxon>Myxococcota</taxon>
        <taxon>Polyangia</taxon>
        <taxon>Nannocystales</taxon>
        <taxon>Nannocystaceae</taxon>
        <taxon>Nannocystis</taxon>
    </lineage>
</organism>
<keyword evidence="3" id="KW-1185">Reference proteome</keyword>
<dbReference type="EMBL" id="JAQNDN010000022">
    <property type="protein sequence ID" value="MDC0673417.1"/>
    <property type="molecule type" value="Genomic_DNA"/>
</dbReference>
<evidence type="ECO:0000259" key="1">
    <source>
        <dbReference type="Pfam" id="PF00082"/>
    </source>
</evidence>
<reference evidence="2 3" key="1">
    <citation type="submission" date="2022-11" db="EMBL/GenBank/DDBJ databases">
        <title>Minimal conservation of predation-associated metabolite biosynthetic gene clusters underscores biosynthetic potential of Myxococcota including descriptions for ten novel species: Archangium lansinium sp. nov., Myxococcus landrumus sp. nov., Nannocystis bai.</title>
        <authorList>
            <person name="Ahearne A."/>
            <person name="Stevens C."/>
            <person name="Dowd S."/>
        </authorList>
    </citation>
    <scope>NUCLEOTIDE SEQUENCE [LARGE SCALE GENOMIC DNA]</scope>
    <source>
        <strain evidence="2 3">NCELM</strain>
    </source>
</reference>
<dbReference type="InterPro" id="IPR036852">
    <property type="entry name" value="Peptidase_S8/S53_dom_sf"/>
</dbReference>
<dbReference type="Pfam" id="PF00082">
    <property type="entry name" value="Peptidase_S8"/>
    <property type="match status" value="1"/>
</dbReference>
<evidence type="ECO:0000313" key="2">
    <source>
        <dbReference type="EMBL" id="MDC0673417.1"/>
    </source>
</evidence>
<feature type="domain" description="Peptidase S8/S53" evidence="1">
    <location>
        <begin position="276"/>
        <end position="450"/>
    </location>
</feature>
<dbReference type="Gene3D" id="3.40.50.200">
    <property type="entry name" value="Peptidase S8/S53 domain"/>
    <property type="match status" value="1"/>
</dbReference>